<protein>
    <submittedName>
        <fullName evidence="11">FAD-binding FR-type domain-containing protein</fullName>
    </submittedName>
</protein>
<feature type="transmembrane region" description="Helical" evidence="9">
    <location>
        <begin position="73"/>
        <end position="90"/>
    </location>
</feature>
<evidence type="ECO:0000256" key="3">
    <source>
        <dbReference type="ARBA" id="ARBA00006105"/>
    </source>
</evidence>
<comment type="caution">
    <text evidence="11">The sequence shown here is derived from an EMBL/GenBank/DDBJ whole genome shotgun (WGS) entry which is preliminary data.</text>
</comment>
<evidence type="ECO:0000256" key="8">
    <source>
        <dbReference type="SAM" id="MobiDB-lite"/>
    </source>
</evidence>
<evidence type="ECO:0000256" key="9">
    <source>
        <dbReference type="SAM" id="Phobius"/>
    </source>
</evidence>
<reference evidence="11 12" key="1">
    <citation type="journal article" date="2024" name="J. Plant Pathol.">
        <title>Sequence and assembly of the genome of Seiridium unicorne, isolate CBS 538.82, causal agent of cypress canker disease.</title>
        <authorList>
            <person name="Scali E."/>
            <person name="Rocca G.D."/>
            <person name="Danti R."/>
            <person name="Garbelotto M."/>
            <person name="Barberini S."/>
            <person name="Baroncelli R."/>
            <person name="Emiliani G."/>
        </authorList>
    </citation>
    <scope>NUCLEOTIDE SEQUENCE [LARGE SCALE GENOMIC DNA]</scope>
    <source>
        <strain evidence="11 12">BM-138-508</strain>
    </source>
</reference>
<dbReference type="SUPFAM" id="SSF52343">
    <property type="entry name" value="Ferredoxin reductase-like, C-terminal NADP-linked domain"/>
    <property type="match status" value="1"/>
</dbReference>
<accession>A0ABR2V107</accession>
<keyword evidence="7 9" id="KW-0472">Membrane</keyword>
<dbReference type="InterPro" id="IPR001834">
    <property type="entry name" value="CBR-like"/>
</dbReference>
<keyword evidence="12" id="KW-1185">Reference proteome</keyword>
<dbReference type="InterPro" id="IPR039261">
    <property type="entry name" value="FNR_nucleotide-bd"/>
</dbReference>
<evidence type="ECO:0000259" key="10">
    <source>
        <dbReference type="PROSITE" id="PS51384"/>
    </source>
</evidence>
<keyword evidence="6" id="KW-0560">Oxidoreductase</keyword>
<evidence type="ECO:0000256" key="5">
    <source>
        <dbReference type="ARBA" id="ARBA00022827"/>
    </source>
</evidence>
<feature type="region of interest" description="Disordered" evidence="8">
    <location>
        <begin position="34"/>
        <end position="63"/>
    </location>
</feature>
<dbReference type="SUPFAM" id="SSF63380">
    <property type="entry name" value="Riboflavin synthase domain-like"/>
    <property type="match status" value="1"/>
</dbReference>
<keyword evidence="9" id="KW-1133">Transmembrane helix</keyword>
<feature type="compositionally biased region" description="Basic and acidic residues" evidence="8">
    <location>
        <begin position="51"/>
        <end position="62"/>
    </location>
</feature>
<dbReference type="Gene3D" id="2.40.30.10">
    <property type="entry name" value="Translation factors"/>
    <property type="match status" value="1"/>
</dbReference>
<evidence type="ECO:0000256" key="4">
    <source>
        <dbReference type="ARBA" id="ARBA00022630"/>
    </source>
</evidence>
<dbReference type="PANTHER" id="PTHR19370">
    <property type="entry name" value="NADH-CYTOCHROME B5 REDUCTASE"/>
    <property type="match status" value="1"/>
</dbReference>
<name>A0ABR2V107_9PEZI</name>
<dbReference type="InterPro" id="IPR017938">
    <property type="entry name" value="Riboflavin_synthase-like_b-brl"/>
</dbReference>
<dbReference type="PROSITE" id="PS51384">
    <property type="entry name" value="FAD_FR"/>
    <property type="match status" value="1"/>
</dbReference>
<evidence type="ECO:0000256" key="7">
    <source>
        <dbReference type="ARBA" id="ARBA00023136"/>
    </source>
</evidence>
<keyword evidence="9" id="KW-0812">Transmembrane</keyword>
<comment type="subcellular location">
    <subcellularLocation>
        <location evidence="2">Membrane</location>
    </subcellularLocation>
</comment>
<dbReference type="EMBL" id="JARVKF010000246">
    <property type="protein sequence ID" value="KAK9420351.1"/>
    <property type="molecule type" value="Genomic_DNA"/>
</dbReference>
<evidence type="ECO:0000313" key="11">
    <source>
        <dbReference type="EMBL" id="KAK9420351.1"/>
    </source>
</evidence>
<dbReference type="InterPro" id="IPR017927">
    <property type="entry name" value="FAD-bd_FR_type"/>
</dbReference>
<feature type="compositionally biased region" description="Polar residues" evidence="8">
    <location>
        <begin position="41"/>
        <end position="50"/>
    </location>
</feature>
<keyword evidence="5" id="KW-0274">FAD</keyword>
<dbReference type="PANTHER" id="PTHR19370:SF189">
    <property type="entry name" value="CYTOCHROME C MITOCHONDRIAL IMPORT FACTOR CYC2"/>
    <property type="match status" value="1"/>
</dbReference>
<evidence type="ECO:0000256" key="6">
    <source>
        <dbReference type="ARBA" id="ARBA00023002"/>
    </source>
</evidence>
<comment type="similarity">
    <text evidence="3">Belongs to the flavoprotein pyridine nucleotide cytochrome reductase family.</text>
</comment>
<comment type="cofactor">
    <cofactor evidence="1">
        <name>FAD</name>
        <dbReference type="ChEBI" id="CHEBI:57692"/>
    </cofactor>
</comment>
<dbReference type="CDD" id="cd06183">
    <property type="entry name" value="cyt_b5_reduct_like"/>
    <property type="match status" value="1"/>
</dbReference>
<dbReference type="Gene3D" id="3.40.50.80">
    <property type="entry name" value="Nucleotide-binding domain of ferredoxin-NADP reductase (FNR) module"/>
    <property type="match status" value="1"/>
</dbReference>
<gene>
    <name evidence="11" type="ORF">SUNI508_06620</name>
</gene>
<sequence length="439" mass="48400">MSASKVCSRCLRAGRTRPVPSLHSQSLLARQPLQRAPLQASARSKFSTSTRRLESKSLEVRPRASKGRSRKPWIYSLASVVLAGAAWYTLSSESSDDTLNTTKFTPFNIISKEQVSPTAFILTIRCPDNVKSKNSAKIKAAWDHGLWSVEMKQPQLQIARHYTPLPPLDDAGVDTGNLRFLIRKMDTGEMSNYLFRLQVGDQVWLRGPHYGFDVPKRMGDAKDVVFLAGGTGIAPALQLAYKLLNGNGDATGSRNSSIRILWANRRSVDSLGKGELYGKSKTTAGNASIPDSLTTQIVDFSRTYGDSFKIDYFVDDEKFIALKDVNSAIGNTLFSRKQPSFAATDKRCRWHSHEGLAATSDEDDKAAADSSCVCRPHNMPPEPIGRNLLGISGPDGFIEAYSGPKRWFGGREIQGPVLGLLGSMKRMDPKMDDWLVLKL</sequence>
<organism evidence="11 12">
    <name type="scientific">Seiridium unicorne</name>
    <dbReference type="NCBI Taxonomy" id="138068"/>
    <lineage>
        <taxon>Eukaryota</taxon>
        <taxon>Fungi</taxon>
        <taxon>Dikarya</taxon>
        <taxon>Ascomycota</taxon>
        <taxon>Pezizomycotina</taxon>
        <taxon>Sordariomycetes</taxon>
        <taxon>Xylariomycetidae</taxon>
        <taxon>Amphisphaeriales</taxon>
        <taxon>Sporocadaceae</taxon>
        <taxon>Seiridium</taxon>
    </lineage>
</organism>
<dbReference type="Pfam" id="PF00970">
    <property type="entry name" value="FAD_binding_6"/>
    <property type="match status" value="1"/>
</dbReference>
<evidence type="ECO:0000313" key="12">
    <source>
        <dbReference type="Proteomes" id="UP001408356"/>
    </source>
</evidence>
<evidence type="ECO:0000256" key="1">
    <source>
        <dbReference type="ARBA" id="ARBA00001974"/>
    </source>
</evidence>
<dbReference type="Proteomes" id="UP001408356">
    <property type="component" value="Unassembled WGS sequence"/>
</dbReference>
<feature type="domain" description="FAD-binding FR-type" evidence="10">
    <location>
        <begin position="102"/>
        <end position="215"/>
    </location>
</feature>
<evidence type="ECO:0000256" key="2">
    <source>
        <dbReference type="ARBA" id="ARBA00004370"/>
    </source>
</evidence>
<dbReference type="InterPro" id="IPR008333">
    <property type="entry name" value="Cbr1-like_FAD-bd_dom"/>
</dbReference>
<proteinExistence type="inferred from homology"/>
<keyword evidence="4" id="KW-0285">Flavoprotein</keyword>